<dbReference type="OrthoDB" id="1646880at2"/>
<keyword evidence="1" id="KW-0597">Phosphoprotein</keyword>
<dbReference type="Gene3D" id="2.40.50.1020">
    <property type="entry name" value="LytTr DNA-binding domain"/>
    <property type="match status" value="1"/>
</dbReference>
<evidence type="ECO:0000259" key="3">
    <source>
        <dbReference type="PROSITE" id="PS50930"/>
    </source>
</evidence>
<dbReference type="SMART" id="SM00850">
    <property type="entry name" value="LytTR"/>
    <property type="match status" value="1"/>
</dbReference>
<feature type="domain" description="Response regulatory" evidence="2">
    <location>
        <begin position="3"/>
        <end position="116"/>
    </location>
</feature>
<sequence>MIKVVLIDDEKNALEMLEWQLQTYCPQVEIVALANTADKGIDAIQRHTPQLIFLDIEMPKKNGFEVLQAFASPSFDVIFTTAYDQFALKAFRFAALDYLLKPIDAGDLVNALKRYERKVQGNFKQQLDILMQQYQHPGTQPEKISFATQQAVHFVKPETILYGESDGNYTTLFFLDNTKLMVSKTLKEVEEVLVPYQFLRIHNSFLINLKHVSRYIKADGGSVEMVGGAQLPISRQRKDAVMQILNV</sequence>
<gene>
    <name evidence="4" type="ORF">SAMN04488109_1628</name>
</gene>
<dbReference type="Pfam" id="PF00072">
    <property type="entry name" value="Response_reg"/>
    <property type="match status" value="1"/>
</dbReference>
<feature type="domain" description="HTH LytTR-type" evidence="3">
    <location>
        <begin position="144"/>
        <end position="247"/>
    </location>
</feature>
<dbReference type="Gene3D" id="3.40.50.2300">
    <property type="match status" value="1"/>
</dbReference>
<evidence type="ECO:0000256" key="1">
    <source>
        <dbReference type="PROSITE-ProRule" id="PRU00169"/>
    </source>
</evidence>
<dbReference type="SMART" id="SM00448">
    <property type="entry name" value="REC"/>
    <property type="match status" value="1"/>
</dbReference>
<dbReference type="Pfam" id="PF04397">
    <property type="entry name" value="LytTR"/>
    <property type="match status" value="1"/>
</dbReference>
<organism evidence="4 5">
    <name type="scientific">Chryseolinea serpens</name>
    <dbReference type="NCBI Taxonomy" id="947013"/>
    <lineage>
        <taxon>Bacteria</taxon>
        <taxon>Pseudomonadati</taxon>
        <taxon>Bacteroidota</taxon>
        <taxon>Cytophagia</taxon>
        <taxon>Cytophagales</taxon>
        <taxon>Fulvivirgaceae</taxon>
        <taxon>Chryseolinea</taxon>
    </lineage>
</organism>
<dbReference type="PROSITE" id="PS50110">
    <property type="entry name" value="RESPONSE_REGULATORY"/>
    <property type="match status" value="1"/>
</dbReference>
<reference evidence="4 5" key="1">
    <citation type="submission" date="2016-11" db="EMBL/GenBank/DDBJ databases">
        <authorList>
            <person name="Jaros S."/>
            <person name="Januszkiewicz K."/>
            <person name="Wedrychowicz H."/>
        </authorList>
    </citation>
    <scope>NUCLEOTIDE SEQUENCE [LARGE SCALE GENOMIC DNA]</scope>
    <source>
        <strain evidence="4 5">DSM 24574</strain>
    </source>
</reference>
<proteinExistence type="predicted"/>
<dbReference type="PANTHER" id="PTHR37299:SF1">
    <property type="entry name" value="STAGE 0 SPORULATION PROTEIN A HOMOLOG"/>
    <property type="match status" value="1"/>
</dbReference>
<dbReference type="AlphaFoldDB" id="A0A1M5M9E5"/>
<name>A0A1M5M9E5_9BACT</name>
<dbReference type="RefSeq" id="WP_073132620.1">
    <property type="nucleotide sequence ID" value="NZ_FQWQ01000001.1"/>
</dbReference>
<dbReference type="PANTHER" id="PTHR37299">
    <property type="entry name" value="TRANSCRIPTIONAL REGULATOR-RELATED"/>
    <property type="match status" value="1"/>
</dbReference>
<dbReference type="InterPro" id="IPR007492">
    <property type="entry name" value="LytTR_DNA-bd_dom"/>
</dbReference>
<evidence type="ECO:0000259" key="2">
    <source>
        <dbReference type="PROSITE" id="PS50110"/>
    </source>
</evidence>
<keyword evidence="5" id="KW-1185">Reference proteome</keyword>
<dbReference type="GO" id="GO:0003677">
    <property type="term" value="F:DNA binding"/>
    <property type="evidence" value="ECO:0007669"/>
    <property type="project" value="InterPro"/>
</dbReference>
<dbReference type="GO" id="GO:0000156">
    <property type="term" value="F:phosphorelay response regulator activity"/>
    <property type="evidence" value="ECO:0007669"/>
    <property type="project" value="InterPro"/>
</dbReference>
<evidence type="ECO:0000313" key="4">
    <source>
        <dbReference type="EMBL" id="SHG73890.1"/>
    </source>
</evidence>
<evidence type="ECO:0000313" key="5">
    <source>
        <dbReference type="Proteomes" id="UP000184212"/>
    </source>
</evidence>
<dbReference type="STRING" id="947013.SAMN04488109_1628"/>
<dbReference type="InterPro" id="IPR011006">
    <property type="entry name" value="CheY-like_superfamily"/>
</dbReference>
<dbReference type="InterPro" id="IPR046947">
    <property type="entry name" value="LytR-like"/>
</dbReference>
<dbReference type="Proteomes" id="UP000184212">
    <property type="component" value="Unassembled WGS sequence"/>
</dbReference>
<accession>A0A1M5M9E5</accession>
<dbReference type="InterPro" id="IPR001789">
    <property type="entry name" value="Sig_transdc_resp-reg_receiver"/>
</dbReference>
<dbReference type="EMBL" id="FQWQ01000001">
    <property type="protein sequence ID" value="SHG73890.1"/>
    <property type="molecule type" value="Genomic_DNA"/>
</dbReference>
<protein>
    <submittedName>
        <fullName evidence="4">Two component transcriptional regulator, LytTR family</fullName>
    </submittedName>
</protein>
<dbReference type="PROSITE" id="PS50930">
    <property type="entry name" value="HTH_LYTTR"/>
    <property type="match status" value="1"/>
</dbReference>
<feature type="modified residue" description="4-aspartylphosphate" evidence="1">
    <location>
        <position position="55"/>
    </location>
</feature>
<dbReference type="SUPFAM" id="SSF52172">
    <property type="entry name" value="CheY-like"/>
    <property type="match status" value="1"/>
</dbReference>